<feature type="coiled-coil region" evidence="8">
    <location>
        <begin position="497"/>
        <end position="545"/>
    </location>
</feature>
<keyword evidence="3" id="KW-0963">Cytoplasm</keyword>
<evidence type="ECO:0000256" key="4">
    <source>
        <dbReference type="ARBA" id="ARBA00022794"/>
    </source>
</evidence>
<comment type="subcellular location">
    <subcellularLocation>
        <location evidence="1">Cytoplasm</location>
        <location evidence="1">Cytoskeleton</location>
        <location evidence="1">Cilium basal body</location>
    </subcellularLocation>
    <subcellularLocation>
        <location evidence="2">Cytoplasm</location>
        <location evidence="2">Cytoskeleton</location>
        <location evidence="2">Microtubule organizing center</location>
        <location evidence="2">Centrosome</location>
    </subcellularLocation>
</comment>
<feature type="domain" description="Centrosomal protein of 290kDa coiled-coil region" evidence="10">
    <location>
        <begin position="434"/>
        <end position="562"/>
    </location>
</feature>
<dbReference type="Pfam" id="PF16574">
    <property type="entry name" value="CEP209_CC5"/>
    <property type="match status" value="1"/>
</dbReference>
<keyword evidence="4" id="KW-0970">Cilium biogenesis/degradation</keyword>
<keyword evidence="6" id="KW-0206">Cytoskeleton</keyword>
<feature type="coiled-coil region" evidence="8">
    <location>
        <begin position="114"/>
        <end position="186"/>
    </location>
</feature>
<dbReference type="GO" id="GO:0034451">
    <property type="term" value="C:centriolar satellite"/>
    <property type="evidence" value="ECO:0007669"/>
    <property type="project" value="TreeGrafter"/>
</dbReference>
<dbReference type="Proteomes" id="UP000095280">
    <property type="component" value="Unplaced"/>
</dbReference>
<feature type="coiled-coil region" evidence="8">
    <location>
        <begin position="435"/>
        <end position="469"/>
    </location>
</feature>
<dbReference type="GO" id="GO:0035869">
    <property type="term" value="C:ciliary transition zone"/>
    <property type="evidence" value="ECO:0007669"/>
    <property type="project" value="TreeGrafter"/>
</dbReference>
<proteinExistence type="predicted"/>
<dbReference type="InterPro" id="IPR032321">
    <property type="entry name" value="Cep209_CC5"/>
</dbReference>
<feature type="coiled-coil region" evidence="8">
    <location>
        <begin position="607"/>
        <end position="655"/>
    </location>
</feature>
<accession>A0A1I8IF35</accession>
<keyword evidence="7" id="KW-0966">Cell projection</keyword>
<evidence type="ECO:0000313" key="11">
    <source>
        <dbReference type="Proteomes" id="UP000095280"/>
    </source>
</evidence>
<name>A0A1I8IF35_9PLAT</name>
<dbReference type="GO" id="GO:1905349">
    <property type="term" value="P:ciliary transition zone assembly"/>
    <property type="evidence" value="ECO:0007669"/>
    <property type="project" value="TreeGrafter"/>
</dbReference>
<keyword evidence="5 8" id="KW-0175">Coiled coil</keyword>
<dbReference type="InterPro" id="IPR026201">
    <property type="entry name" value="Cep290"/>
</dbReference>
<dbReference type="PANTHER" id="PTHR18879">
    <property type="entry name" value="CENTROSOMAL PROTEIN OF 290 KDA"/>
    <property type="match status" value="1"/>
</dbReference>
<evidence type="ECO:0000256" key="9">
    <source>
        <dbReference type="SAM" id="MobiDB-lite"/>
    </source>
</evidence>
<dbReference type="WBParaSite" id="maker-uti_cns_0012091-snap-gene-0.4-mRNA-1">
    <property type="protein sequence ID" value="maker-uti_cns_0012091-snap-gene-0.4-mRNA-1"/>
    <property type="gene ID" value="maker-uti_cns_0012091-snap-gene-0.4"/>
</dbReference>
<dbReference type="AlphaFoldDB" id="A0A1I8IF35"/>
<dbReference type="PANTHER" id="PTHR18879:SF20">
    <property type="entry name" value="CENTROSOMAL PROTEIN OF 290 KDA"/>
    <property type="match status" value="1"/>
</dbReference>
<feature type="coiled-coil region" evidence="8">
    <location>
        <begin position="218"/>
        <end position="259"/>
    </location>
</feature>
<evidence type="ECO:0000256" key="5">
    <source>
        <dbReference type="ARBA" id="ARBA00023054"/>
    </source>
</evidence>
<keyword evidence="11" id="KW-1185">Reference proteome</keyword>
<feature type="coiled-coil region" evidence="8">
    <location>
        <begin position="692"/>
        <end position="751"/>
    </location>
</feature>
<evidence type="ECO:0000256" key="6">
    <source>
        <dbReference type="ARBA" id="ARBA00023212"/>
    </source>
</evidence>
<evidence type="ECO:0000313" key="12">
    <source>
        <dbReference type="WBParaSite" id="maker-uti_cns_0012091-snap-gene-0.4-mRNA-1"/>
    </source>
</evidence>
<sequence length="810" mass="93890">GERQEDAARLSEFDRLLDTLAQKPEEQARRMVETTRQVTLLRCNEAALVRRFTALQEAEKTLRRENGRLKSEFTEMEKAVTERLGYYRRFKETAAFKVNSLQKALADCVPRDDLDRLQRKLDELTEKYRDFLEKNNSLVHKAETLDTMEMELRQLRLDNETLKKALTVEKEKRHLLEATMEELSKRGVDTGVTEQSQVAMSKKLSMLEMKELNERERADHASQMYESQKLQLQQLDARNRELEEKFAELTTRVLEAQKTERELRDSLATCVTKEASDRDRQRISTLEEAELKLKQEVERLRELSDIALSQSKTFREQQVSQEKELTSLRQQLLDFQCQSDERAVIGRLHRHIVQLQLSETTALRKLEDAFAKSRRSEAQMLRLEQRVDERDETLSQHRLECRSRTKQLRETVSSLRSQFAGCVPLAKLERFTKTLLALQEDKLRTKRLLTEAEEQRAKAEDELLAMKTRQETQAAELHEALRTGTGAKKVAEWHQRMEQLRLQELQQRRACERARQQVKHLEGVVRSQEALIGQLEEDAVRLSKDYEERQLLWEQREAELERVVTRMESAGSEIAGTAKRLGEATASDVPDRELPLPLQLEQAVATIKQKIKAIFDLESENKQLKSQMRELEETLKERERALIKKERAINELRLRLPATADRDRQFAAAAAEADAAAASANPMENFVEAKTLHAAQTTVASLQARLQQKEESLAKYKELLKGAQDDLETAVRRHNEEAKMLREKLSQKEELVMRQTAAQQGSAATGELPRESVTRKHLKKLHELQELLAHERGKSAGLESELREARREME</sequence>
<dbReference type="GO" id="GO:1905515">
    <property type="term" value="P:non-motile cilium assembly"/>
    <property type="evidence" value="ECO:0007669"/>
    <property type="project" value="TreeGrafter"/>
</dbReference>
<evidence type="ECO:0000256" key="7">
    <source>
        <dbReference type="ARBA" id="ARBA00023273"/>
    </source>
</evidence>
<evidence type="ECO:0000256" key="1">
    <source>
        <dbReference type="ARBA" id="ARBA00004120"/>
    </source>
</evidence>
<evidence type="ECO:0000256" key="2">
    <source>
        <dbReference type="ARBA" id="ARBA00004300"/>
    </source>
</evidence>
<dbReference type="GO" id="GO:0097711">
    <property type="term" value="P:ciliary basal body-plasma membrane docking"/>
    <property type="evidence" value="ECO:0007669"/>
    <property type="project" value="TreeGrafter"/>
</dbReference>
<reference evidence="12" key="1">
    <citation type="submission" date="2016-11" db="UniProtKB">
        <authorList>
            <consortium name="WormBaseParasite"/>
        </authorList>
    </citation>
    <scope>IDENTIFICATION</scope>
</reference>
<organism evidence="11 12">
    <name type="scientific">Macrostomum lignano</name>
    <dbReference type="NCBI Taxonomy" id="282301"/>
    <lineage>
        <taxon>Eukaryota</taxon>
        <taxon>Metazoa</taxon>
        <taxon>Spiralia</taxon>
        <taxon>Lophotrochozoa</taxon>
        <taxon>Platyhelminthes</taxon>
        <taxon>Rhabditophora</taxon>
        <taxon>Macrostomorpha</taxon>
        <taxon>Macrostomida</taxon>
        <taxon>Macrostomidae</taxon>
        <taxon>Macrostomum</taxon>
    </lineage>
</organism>
<evidence type="ECO:0000256" key="3">
    <source>
        <dbReference type="ARBA" id="ARBA00022490"/>
    </source>
</evidence>
<feature type="region of interest" description="Disordered" evidence="9">
    <location>
        <begin position="791"/>
        <end position="810"/>
    </location>
</feature>
<protein>
    <submittedName>
        <fullName evidence="12">CEP209_CC5 domain-containing protein</fullName>
    </submittedName>
</protein>
<evidence type="ECO:0000256" key="8">
    <source>
        <dbReference type="SAM" id="Coils"/>
    </source>
</evidence>
<evidence type="ECO:0000259" key="10">
    <source>
        <dbReference type="Pfam" id="PF16574"/>
    </source>
</evidence>